<evidence type="ECO:0000256" key="4">
    <source>
        <dbReference type="ARBA" id="ARBA00022989"/>
    </source>
</evidence>
<comment type="subcellular location">
    <subcellularLocation>
        <location evidence="1">Membrane</location>
        <topology evidence="1">Multi-pass membrane protein</topology>
    </subcellularLocation>
</comment>
<comment type="similarity">
    <text evidence="2 6">Belongs to the peroxisomal membrane protein PXMP2/4 family.</text>
</comment>
<dbReference type="PANTHER" id="PTHR11266">
    <property type="entry name" value="PEROXISOMAL MEMBRANE PROTEIN 2, PXMP2 MPV17"/>
    <property type="match status" value="1"/>
</dbReference>
<keyword evidence="3 6" id="KW-0812">Transmembrane</keyword>
<evidence type="ECO:0000256" key="2">
    <source>
        <dbReference type="ARBA" id="ARBA00006824"/>
    </source>
</evidence>
<feature type="region of interest" description="Disordered" evidence="7">
    <location>
        <begin position="1"/>
        <end position="20"/>
    </location>
</feature>
<sequence length="280" mass="32300">MFLRSGHSHEDVDQQHGQMSAFTRNKLDRAETLDDFQVVGIQMKGHGGQRAPHVFDFCLEDSNVMLSGGWPRKRYEGLWGAIVTFPRRRPFATNVIVATVKTSVADLIVQKAEGKKEIDWQRNGAFTAFGFAYLGIIQWFIYVSLFTRLCPHAIRFSNLPWAEKLKDRAGQIDLVKQTCLDNFVHYTFCYFPVFYVIKEGINTLTAEKTAARGEPQDPLVSRALQKYWKNAVQDNLYMWSLWVPFDLIIYAVPIWMRLPLNHGISLAWTMILSYLRGNEK</sequence>
<gene>
    <name evidence="8" type="ORF">SCF082_LOCUS50598</name>
</gene>
<name>A0ABP0S906_9DINO</name>
<organism evidence="8 9">
    <name type="scientific">Durusdinium trenchii</name>
    <dbReference type="NCBI Taxonomy" id="1381693"/>
    <lineage>
        <taxon>Eukaryota</taxon>
        <taxon>Sar</taxon>
        <taxon>Alveolata</taxon>
        <taxon>Dinophyceae</taxon>
        <taxon>Suessiales</taxon>
        <taxon>Symbiodiniaceae</taxon>
        <taxon>Durusdinium</taxon>
    </lineage>
</organism>
<evidence type="ECO:0000256" key="7">
    <source>
        <dbReference type="SAM" id="MobiDB-lite"/>
    </source>
</evidence>
<evidence type="ECO:0000256" key="6">
    <source>
        <dbReference type="RuleBase" id="RU363053"/>
    </source>
</evidence>
<keyword evidence="5 6" id="KW-0472">Membrane</keyword>
<dbReference type="InterPro" id="IPR007248">
    <property type="entry name" value="Mpv17_PMP22"/>
</dbReference>
<evidence type="ECO:0000256" key="1">
    <source>
        <dbReference type="ARBA" id="ARBA00004141"/>
    </source>
</evidence>
<evidence type="ECO:0000256" key="3">
    <source>
        <dbReference type="ARBA" id="ARBA00022692"/>
    </source>
</evidence>
<comment type="caution">
    <text evidence="8">The sequence shown here is derived from an EMBL/GenBank/DDBJ whole genome shotgun (WGS) entry which is preliminary data.</text>
</comment>
<dbReference type="PANTHER" id="PTHR11266:SF21">
    <property type="entry name" value="ACT DOMAIN-CONTAINING PROTEIN"/>
    <property type="match status" value="1"/>
</dbReference>
<feature type="transmembrane region" description="Helical" evidence="6">
    <location>
        <begin position="236"/>
        <end position="256"/>
    </location>
</feature>
<dbReference type="EMBL" id="CAXAMM010043162">
    <property type="protein sequence ID" value="CAK9108824.1"/>
    <property type="molecule type" value="Genomic_DNA"/>
</dbReference>
<accession>A0ABP0S906</accession>
<keyword evidence="9" id="KW-1185">Reference proteome</keyword>
<keyword evidence="4 6" id="KW-1133">Transmembrane helix</keyword>
<proteinExistence type="inferred from homology"/>
<evidence type="ECO:0000256" key="5">
    <source>
        <dbReference type="ARBA" id="ARBA00023136"/>
    </source>
</evidence>
<protein>
    <submittedName>
        <fullName evidence="8">Uncharacterized protein</fullName>
    </submittedName>
</protein>
<feature type="transmembrane region" description="Helical" evidence="6">
    <location>
        <begin position="125"/>
        <end position="145"/>
    </location>
</feature>
<evidence type="ECO:0000313" key="8">
    <source>
        <dbReference type="EMBL" id="CAK9108824.1"/>
    </source>
</evidence>
<reference evidence="8 9" key="1">
    <citation type="submission" date="2024-02" db="EMBL/GenBank/DDBJ databases">
        <authorList>
            <person name="Chen Y."/>
            <person name="Shah S."/>
            <person name="Dougan E. K."/>
            <person name="Thang M."/>
            <person name="Chan C."/>
        </authorList>
    </citation>
    <scope>NUCLEOTIDE SEQUENCE [LARGE SCALE GENOMIC DNA]</scope>
</reference>
<dbReference type="Proteomes" id="UP001642464">
    <property type="component" value="Unassembled WGS sequence"/>
</dbReference>
<evidence type="ECO:0000313" key="9">
    <source>
        <dbReference type="Proteomes" id="UP001642464"/>
    </source>
</evidence>